<organism evidence="1">
    <name type="scientific">marine sediment metagenome</name>
    <dbReference type="NCBI Taxonomy" id="412755"/>
    <lineage>
        <taxon>unclassified sequences</taxon>
        <taxon>metagenomes</taxon>
        <taxon>ecological metagenomes</taxon>
    </lineage>
</organism>
<proteinExistence type="predicted"/>
<accession>X1TI92</accession>
<feature type="non-terminal residue" evidence="1">
    <location>
        <position position="39"/>
    </location>
</feature>
<dbReference type="AlphaFoldDB" id="X1TI92"/>
<reference evidence="1" key="1">
    <citation type="journal article" date="2014" name="Front. Microbiol.">
        <title>High frequency of phylogenetically diverse reductive dehalogenase-homologous genes in deep subseafloor sedimentary metagenomes.</title>
        <authorList>
            <person name="Kawai M."/>
            <person name="Futagami T."/>
            <person name="Toyoda A."/>
            <person name="Takaki Y."/>
            <person name="Nishi S."/>
            <person name="Hori S."/>
            <person name="Arai W."/>
            <person name="Tsubouchi T."/>
            <person name="Morono Y."/>
            <person name="Uchiyama I."/>
            <person name="Ito T."/>
            <person name="Fujiyama A."/>
            <person name="Inagaki F."/>
            <person name="Takami H."/>
        </authorList>
    </citation>
    <scope>NUCLEOTIDE SEQUENCE</scope>
    <source>
        <strain evidence="1">Expedition CK06-06</strain>
    </source>
</reference>
<sequence length="39" mass="4971">MRYRLKVYYRTPLMDKITDYMQQIIDEWKKNDKRLEGCQ</sequence>
<name>X1TI92_9ZZZZ</name>
<dbReference type="EMBL" id="BARW01021711">
    <property type="protein sequence ID" value="GAI91076.1"/>
    <property type="molecule type" value="Genomic_DNA"/>
</dbReference>
<evidence type="ECO:0000313" key="1">
    <source>
        <dbReference type="EMBL" id="GAI91076.1"/>
    </source>
</evidence>
<comment type="caution">
    <text evidence="1">The sequence shown here is derived from an EMBL/GenBank/DDBJ whole genome shotgun (WGS) entry which is preliminary data.</text>
</comment>
<protein>
    <submittedName>
        <fullName evidence="1">Uncharacterized protein</fullName>
    </submittedName>
</protein>
<gene>
    <name evidence="1" type="ORF">S12H4_36423</name>
</gene>